<dbReference type="Proteomes" id="UP000589521">
    <property type="component" value="Unassembled WGS sequence"/>
</dbReference>
<evidence type="ECO:0000313" key="1">
    <source>
        <dbReference type="EMBL" id="NYS96855.1"/>
    </source>
</evidence>
<dbReference type="EMBL" id="JACBXX010000138">
    <property type="protein sequence ID" value="NYS96855.1"/>
    <property type="molecule type" value="Genomic_DNA"/>
</dbReference>
<dbReference type="AlphaFoldDB" id="A0A7Z0M7F4"/>
<dbReference type="RefSeq" id="WP_179925541.1">
    <property type="nucleotide sequence ID" value="NZ_JACBXX010000138.1"/>
</dbReference>
<dbReference type="NCBIfam" id="TIGR02126">
    <property type="entry name" value="phgtail_TP901_1"/>
    <property type="match status" value="1"/>
</dbReference>
<gene>
    <name evidence="1" type="ORF">HZY94_06655</name>
</gene>
<evidence type="ECO:0000313" key="2">
    <source>
        <dbReference type="Proteomes" id="UP000589521"/>
    </source>
</evidence>
<accession>A0A7Z0M7F4</accession>
<comment type="caution">
    <text evidence="1">The sequence shown here is derived from an EMBL/GenBank/DDBJ whole genome shotgun (WGS) entry which is preliminary data.</text>
</comment>
<organism evidence="1 2">
    <name type="scientific">Streptococcus danieliae</name>
    <dbReference type="NCBI Taxonomy" id="747656"/>
    <lineage>
        <taxon>Bacteria</taxon>
        <taxon>Bacillati</taxon>
        <taxon>Bacillota</taxon>
        <taxon>Bacilli</taxon>
        <taxon>Lactobacillales</taxon>
        <taxon>Streptococcaceae</taxon>
        <taxon>Streptococcus</taxon>
    </lineage>
</organism>
<proteinExistence type="predicted"/>
<dbReference type="InterPro" id="IPR011855">
    <property type="entry name" value="Phgtail_TP901_1"/>
</dbReference>
<reference evidence="1 2" key="1">
    <citation type="submission" date="2020-07" db="EMBL/GenBank/DDBJ databases">
        <title>MOT database genomes.</title>
        <authorList>
            <person name="Joseph S."/>
            <person name="Aduse-Opoku J."/>
            <person name="Hashim A."/>
            <person name="Wade W."/>
            <person name="Curtis M."/>
        </authorList>
    </citation>
    <scope>NUCLEOTIDE SEQUENCE [LARGE SCALE GENOMIC DNA]</scope>
    <source>
        <strain evidence="1 2">STR</strain>
    </source>
</reference>
<protein>
    <submittedName>
        <fullName evidence="1">Phage major tail protein, TP901-1 family</fullName>
    </submittedName>
</protein>
<sequence length="203" mass="22069">MAKKGEQQPNISITTGKPIIGSKVFYFIQAVDAALGSAALLPSYRTDGTTTLGGEYLDEQTQQGRLLEKSTDEHSIEVTSYHAPQDPSVGVIEDASRSGKSVKVWEVIVDDSVKLVQDNKDTYPAKFGYAKVGEVERSSGTTDYVELSYTLDVIGALKDGRFPLTQEEIALLTDVYEYQNPGETTGDYNDIQKAGNQTETVSG</sequence>
<name>A0A7Z0M7F4_9STRE</name>